<dbReference type="InterPro" id="IPR001680">
    <property type="entry name" value="WD40_rpt"/>
</dbReference>
<organism evidence="18 19">
    <name type="scientific">Rhizodiscina lignyota</name>
    <dbReference type="NCBI Taxonomy" id="1504668"/>
    <lineage>
        <taxon>Eukaryota</taxon>
        <taxon>Fungi</taxon>
        <taxon>Dikarya</taxon>
        <taxon>Ascomycota</taxon>
        <taxon>Pezizomycotina</taxon>
        <taxon>Dothideomycetes</taxon>
        <taxon>Pleosporomycetidae</taxon>
        <taxon>Aulographales</taxon>
        <taxon>Rhizodiscinaceae</taxon>
        <taxon>Rhizodiscina</taxon>
    </lineage>
</organism>
<protein>
    <recommendedName>
        <fullName evidence="5">Protein transport protein SEC31</fullName>
    </recommendedName>
    <alternativeName>
        <fullName evidence="4">Protein transport protein sec31</fullName>
    </alternativeName>
</protein>
<dbReference type="GO" id="GO:0005198">
    <property type="term" value="F:structural molecule activity"/>
    <property type="evidence" value="ECO:0007669"/>
    <property type="project" value="TreeGrafter"/>
</dbReference>
<dbReference type="InterPro" id="IPR009917">
    <property type="entry name" value="SRA1/Sec31"/>
</dbReference>
<dbReference type="PROSITE" id="PS50082">
    <property type="entry name" value="WD_REPEATS_2"/>
    <property type="match status" value="1"/>
</dbReference>
<dbReference type="Proteomes" id="UP000799772">
    <property type="component" value="Unassembled WGS sequence"/>
</dbReference>
<evidence type="ECO:0000256" key="2">
    <source>
        <dbReference type="ARBA" id="ARBA00004397"/>
    </source>
</evidence>
<proteinExistence type="inferred from homology"/>
<dbReference type="SUPFAM" id="SSF50978">
    <property type="entry name" value="WD40 repeat-like"/>
    <property type="match status" value="1"/>
</dbReference>
<dbReference type="GO" id="GO:0090110">
    <property type="term" value="P:COPII-coated vesicle cargo loading"/>
    <property type="evidence" value="ECO:0007669"/>
    <property type="project" value="TreeGrafter"/>
</dbReference>
<comment type="similarity">
    <text evidence="3">Belongs to the WD repeat SEC31 family.</text>
</comment>
<dbReference type="AlphaFoldDB" id="A0A9P4IE16"/>
<feature type="repeat" description="WD" evidence="15">
    <location>
        <begin position="254"/>
        <end position="296"/>
    </location>
</feature>
<dbReference type="PANTHER" id="PTHR13923">
    <property type="entry name" value="SEC31-RELATED PROTEIN"/>
    <property type="match status" value="1"/>
</dbReference>
<dbReference type="GO" id="GO:0007029">
    <property type="term" value="P:endoplasmic reticulum organization"/>
    <property type="evidence" value="ECO:0007669"/>
    <property type="project" value="TreeGrafter"/>
</dbReference>
<evidence type="ECO:0000256" key="13">
    <source>
        <dbReference type="ARBA" id="ARBA00023329"/>
    </source>
</evidence>
<sequence length="1243" mass="133190">MVRLREIPRTATFAWSTGAAPPLLATGTRAGAVDADFSNETQLELWDLDLGNASQAGELKPVGNISIDSRFHDLAWSEPSDEHPRGIVAGALESGAVDLWDAEKLGSDSSNSHFSRLSKHSGAAKALQFNPFRPELLASSGAKGELYITDLNNVASPFRLGTSAARADDFDALDWNKKVPHILVTGSSGGFVTVWDVKAKKESLTLNNQGRKAVSAVAWDPDIPTRLVTAIPNDQDPLILMWDLRNSNAPEKILRGHDQGVLSLSWCQQDSDLLLSCGKDNRTICWNPHTGQALGEFPVVTNWTFQTRWNPHNPNFLATASFDGKISVQTIQNTNPEASKADSSAAAQSLDGEDFFAKAQVQPQGATFTLPQAPKWLERPTGVSFGFGGKVVKFGLEKDSRKSKISISTFAVDSSVGSASEHFEEALQKGDLAAICENKIADAKTEEEKADWRVIETLMSDQPRKKLMEYLGISNEDAAANGEVVGDSTAQTNGAKDSGSFFDNAGTSDNFLSDLASSKGAKTNNPFQIFTGSESEADQNITRALMLGSFDKALDICLKEDRMSDAFMIAICGGQKCIDKAQAAYFKRKGDGPNYLRLLASVVGKNLWDFVYNADLKNWKEVMATLCTFADESEFSDLCEALGDRLEELVQEGSEKSTDRKDATFCYLAGSKLEKVVGNWAQELEEDENAGVEAEEGDSSFSIHARSLQNFIEKVTIFRQATNFKDSEQQLTSDWKLAPLYAKYTEYADVAASHGQLQIAEKYLDLLPVQYPAAEVARNRVKQATRKTAPQVAQRQPALTGVGAQRSQRVVPAYHSIQTPSVPTPASATASASPYAPAGIPAPTQPATSPYAPAGASPYAPSGYQPTQQGYQPPGVGIPQPQYGVGYQQPQQGLPPPPRAFSSSPAVPPPSKVSNLTAWNDTPDFGSKPASRRGTPGLGGAAITSPFPNAQPSPQPGPPVAAPYSIQQRATPPLAPPPRGPPRVTSPPTAGSPLSTPTSAANVYAPQHTQAFQPNAPPPTIPRGTSPYNPPPSTGPPTNRYAPAPGSQPTPFQPPSLMGPPSRQVAPPPNPYSMQPPSAYNPIASPPAQTMSQGPPPSTMQGPPRAGPPQGPPQGPPKNSPLTLTDVASGDRSHIGPDAQPVFEMFNAEMQRVKGRAPAAFKAQVMDTEKRLNILFDQLNEGDVLKPETMRDLSDIADKFRGRDWDTASQVLTALMQGGTEPSGTVWLVGVKRLLAMGKATPN</sequence>
<dbReference type="GO" id="GO:0005789">
    <property type="term" value="C:endoplasmic reticulum membrane"/>
    <property type="evidence" value="ECO:0007669"/>
    <property type="project" value="UniProtKB-SubCell"/>
</dbReference>
<feature type="region of interest" description="Disordered" evidence="16">
    <location>
        <begin position="818"/>
        <end position="1138"/>
    </location>
</feature>
<accession>A0A9P4IE16</accession>
<keyword evidence="13" id="KW-0968">Cytoplasmic vesicle</keyword>
<feature type="region of interest" description="Disordered" evidence="16">
    <location>
        <begin position="785"/>
        <end position="806"/>
    </location>
</feature>
<feature type="domain" description="SRA1/Sec31" evidence="17">
    <location>
        <begin position="1094"/>
        <end position="1237"/>
    </location>
</feature>
<keyword evidence="6" id="KW-0813">Transport</keyword>
<evidence type="ECO:0000256" key="10">
    <source>
        <dbReference type="ARBA" id="ARBA00022892"/>
    </source>
</evidence>
<keyword evidence="12" id="KW-0472">Membrane</keyword>
<dbReference type="Gene3D" id="1.20.940.10">
    <property type="entry name" value="Functional domain of the splicing factor Prp18"/>
    <property type="match status" value="1"/>
</dbReference>
<evidence type="ECO:0000256" key="15">
    <source>
        <dbReference type="PROSITE-ProRule" id="PRU00221"/>
    </source>
</evidence>
<evidence type="ECO:0000256" key="12">
    <source>
        <dbReference type="ARBA" id="ARBA00023136"/>
    </source>
</evidence>
<feature type="compositionally biased region" description="Polar residues" evidence="16">
    <location>
        <begin position="992"/>
        <end position="1013"/>
    </location>
</feature>
<feature type="compositionally biased region" description="Pro residues" evidence="16">
    <location>
        <begin position="1105"/>
        <end position="1119"/>
    </location>
</feature>
<feature type="compositionally biased region" description="Low complexity" evidence="16">
    <location>
        <begin position="819"/>
        <end position="838"/>
    </location>
</feature>
<evidence type="ECO:0000256" key="8">
    <source>
        <dbReference type="ARBA" id="ARBA00022737"/>
    </source>
</evidence>
<dbReference type="PANTHER" id="PTHR13923:SF11">
    <property type="entry name" value="SECRETORY 31, ISOFORM D"/>
    <property type="match status" value="1"/>
</dbReference>
<dbReference type="Pfam" id="PF07304">
    <property type="entry name" value="SRA1"/>
    <property type="match status" value="1"/>
</dbReference>
<evidence type="ECO:0000313" key="19">
    <source>
        <dbReference type="Proteomes" id="UP000799772"/>
    </source>
</evidence>
<keyword evidence="19" id="KW-1185">Reference proteome</keyword>
<keyword evidence="11" id="KW-0653">Protein transport</keyword>
<dbReference type="FunFam" id="2.130.10.10:FF:000193">
    <property type="entry name" value="Protein transport protein SEC31, putative"/>
    <property type="match status" value="1"/>
</dbReference>
<evidence type="ECO:0000256" key="11">
    <source>
        <dbReference type="ARBA" id="ARBA00022927"/>
    </source>
</evidence>
<comment type="caution">
    <text evidence="18">The sequence shown here is derived from an EMBL/GenBank/DDBJ whole genome shotgun (WGS) entry which is preliminary data.</text>
</comment>
<feature type="compositionally biased region" description="Low complexity" evidence="16">
    <location>
        <begin position="846"/>
        <end position="892"/>
    </location>
</feature>
<dbReference type="GO" id="GO:0070971">
    <property type="term" value="C:endoplasmic reticulum exit site"/>
    <property type="evidence" value="ECO:0007669"/>
    <property type="project" value="TreeGrafter"/>
</dbReference>
<reference evidence="18" key="1">
    <citation type="journal article" date="2020" name="Stud. Mycol.">
        <title>101 Dothideomycetes genomes: a test case for predicting lifestyles and emergence of pathogens.</title>
        <authorList>
            <person name="Haridas S."/>
            <person name="Albert R."/>
            <person name="Binder M."/>
            <person name="Bloem J."/>
            <person name="Labutti K."/>
            <person name="Salamov A."/>
            <person name="Andreopoulos B."/>
            <person name="Baker S."/>
            <person name="Barry K."/>
            <person name="Bills G."/>
            <person name="Bluhm B."/>
            <person name="Cannon C."/>
            <person name="Castanera R."/>
            <person name="Culley D."/>
            <person name="Daum C."/>
            <person name="Ezra D."/>
            <person name="Gonzalez J."/>
            <person name="Henrissat B."/>
            <person name="Kuo A."/>
            <person name="Liang C."/>
            <person name="Lipzen A."/>
            <person name="Lutzoni F."/>
            <person name="Magnuson J."/>
            <person name="Mondo S."/>
            <person name="Nolan M."/>
            <person name="Ohm R."/>
            <person name="Pangilinan J."/>
            <person name="Park H.-J."/>
            <person name="Ramirez L."/>
            <person name="Alfaro M."/>
            <person name="Sun H."/>
            <person name="Tritt A."/>
            <person name="Yoshinaga Y."/>
            <person name="Zwiers L.-H."/>
            <person name="Turgeon B."/>
            <person name="Goodwin S."/>
            <person name="Spatafora J."/>
            <person name="Crous P."/>
            <person name="Grigoriev I."/>
        </authorList>
    </citation>
    <scope>NUCLEOTIDE SEQUENCE</scope>
    <source>
        <strain evidence="18">CBS 133067</strain>
    </source>
</reference>
<evidence type="ECO:0000256" key="6">
    <source>
        <dbReference type="ARBA" id="ARBA00022448"/>
    </source>
</evidence>
<dbReference type="InterPro" id="IPR036322">
    <property type="entry name" value="WD40_repeat_dom_sf"/>
</dbReference>
<evidence type="ECO:0000256" key="7">
    <source>
        <dbReference type="ARBA" id="ARBA00022574"/>
    </source>
</evidence>
<evidence type="ECO:0000259" key="17">
    <source>
        <dbReference type="Pfam" id="PF07304"/>
    </source>
</evidence>
<dbReference type="OrthoDB" id="542917at2759"/>
<evidence type="ECO:0000256" key="3">
    <source>
        <dbReference type="ARBA" id="ARBA00009358"/>
    </source>
</evidence>
<keyword evidence="10" id="KW-0931">ER-Golgi transport</keyword>
<dbReference type="Gene3D" id="2.130.10.10">
    <property type="entry name" value="YVTN repeat-like/Quinoprotein amine dehydrogenase"/>
    <property type="match status" value="1"/>
</dbReference>
<dbReference type="GO" id="GO:0015031">
    <property type="term" value="P:protein transport"/>
    <property type="evidence" value="ECO:0007669"/>
    <property type="project" value="UniProtKB-KW"/>
</dbReference>
<evidence type="ECO:0000256" key="14">
    <source>
        <dbReference type="ARBA" id="ARBA00025471"/>
    </source>
</evidence>
<dbReference type="GO" id="GO:0030127">
    <property type="term" value="C:COPII vesicle coat"/>
    <property type="evidence" value="ECO:0007669"/>
    <property type="project" value="TreeGrafter"/>
</dbReference>
<name>A0A9P4IE16_9PEZI</name>
<dbReference type="Gene3D" id="1.25.40.1030">
    <property type="match status" value="1"/>
</dbReference>
<dbReference type="FunFam" id="1.25.40.1030:FF:000007">
    <property type="entry name" value="Protein transport protein (SEC31), putative"/>
    <property type="match status" value="1"/>
</dbReference>
<comment type="function">
    <text evidence="14">Component of the coat protein complex II (COPII) which promotes the formation of transport vesicles from the endoplasmic reticulum (ER). The coat has two main functions, the physical deformation of the endoplasmic reticulum membrane into vesicles and the selection of cargo molecules.</text>
</comment>
<dbReference type="Pfam" id="PF00400">
    <property type="entry name" value="WD40"/>
    <property type="match status" value="1"/>
</dbReference>
<dbReference type="SMART" id="SM00320">
    <property type="entry name" value="WD40"/>
    <property type="match status" value="5"/>
</dbReference>
<gene>
    <name evidence="18" type="ORF">NA57DRAFT_43004</name>
</gene>
<dbReference type="EMBL" id="ML978129">
    <property type="protein sequence ID" value="KAF2096511.1"/>
    <property type="molecule type" value="Genomic_DNA"/>
</dbReference>
<feature type="compositionally biased region" description="Low complexity" evidence="16">
    <location>
        <begin position="962"/>
        <end position="972"/>
    </location>
</feature>
<dbReference type="InterPro" id="IPR015943">
    <property type="entry name" value="WD40/YVTN_repeat-like_dom_sf"/>
</dbReference>
<keyword evidence="9" id="KW-0256">Endoplasmic reticulum</keyword>
<evidence type="ECO:0000256" key="16">
    <source>
        <dbReference type="SAM" id="MobiDB-lite"/>
    </source>
</evidence>
<keyword evidence="7 15" id="KW-0853">WD repeat</keyword>
<evidence type="ECO:0000256" key="9">
    <source>
        <dbReference type="ARBA" id="ARBA00022824"/>
    </source>
</evidence>
<dbReference type="InterPro" id="IPR040251">
    <property type="entry name" value="SEC31-like"/>
</dbReference>
<feature type="compositionally biased region" description="Pro residues" evidence="16">
    <location>
        <begin position="1046"/>
        <end position="1058"/>
    </location>
</feature>
<evidence type="ECO:0000256" key="1">
    <source>
        <dbReference type="ARBA" id="ARBA00004299"/>
    </source>
</evidence>
<evidence type="ECO:0000313" key="18">
    <source>
        <dbReference type="EMBL" id="KAF2096511.1"/>
    </source>
</evidence>
<feature type="compositionally biased region" description="Pro residues" evidence="16">
    <location>
        <begin position="973"/>
        <end position="985"/>
    </location>
</feature>
<evidence type="ECO:0000256" key="4">
    <source>
        <dbReference type="ARBA" id="ARBA00013507"/>
    </source>
</evidence>
<comment type="subcellular location">
    <subcellularLocation>
        <location evidence="1">Cytoplasmic vesicle</location>
        <location evidence="1">COPII-coated vesicle membrane</location>
        <topology evidence="1">Peripheral membrane protein</topology>
        <orientation evidence="1">Cytoplasmic side</orientation>
    </subcellularLocation>
    <subcellularLocation>
        <location evidence="2">Endoplasmic reticulum membrane</location>
        <topology evidence="2">Peripheral membrane protein</topology>
        <orientation evidence="2">Cytoplasmic side</orientation>
    </subcellularLocation>
</comment>
<feature type="compositionally biased region" description="Pro residues" evidence="16">
    <location>
        <begin position="949"/>
        <end position="961"/>
    </location>
</feature>
<keyword evidence="8" id="KW-0677">Repeat</keyword>
<evidence type="ECO:0000256" key="5">
    <source>
        <dbReference type="ARBA" id="ARBA00021236"/>
    </source>
</evidence>